<name>A0A158BWH1_9BURK</name>
<dbReference type="AlphaFoldDB" id="A0A158BWH1"/>
<accession>A0A158BWH1</accession>
<dbReference type="RefSeq" id="WP_143746471.1">
    <property type="nucleotide sequence ID" value="NZ_FCOF02000019.1"/>
</dbReference>
<comment type="caution">
    <text evidence="1">The sequence shown here is derived from an EMBL/GenBank/DDBJ whole genome shotgun (WGS) entry which is preliminary data.</text>
</comment>
<proteinExistence type="predicted"/>
<dbReference type="EMBL" id="FCOF02000019">
    <property type="protein sequence ID" value="SAK74442.1"/>
    <property type="molecule type" value="Genomic_DNA"/>
</dbReference>
<evidence type="ECO:0000313" key="1">
    <source>
        <dbReference type="EMBL" id="SAK74442.1"/>
    </source>
</evidence>
<dbReference type="OrthoDB" id="7593314at2"/>
<evidence type="ECO:0000313" key="2">
    <source>
        <dbReference type="Proteomes" id="UP000054870"/>
    </source>
</evidence>
<gene>
    <name evidence="1" type="ORF">AWB75_04146</name>
</gene>
<keyword evidence="2" id="KW-1185">Reference proteome</keyword>
<sequence length="77" mass="8743">MVFTQRMVTVIPSHTAPHFRMWTRHSTLQEGEPVNLPLQPNPDFTMRACKRAPTVRVDQRSDGFFGVGVLTDVTNAF</sequence>
<dbReference type="Proteomes" id="UP000054870">
    <property type="component" value="Unassembled WGS sequence"/>
</dbReference>
<organism evidence="1 2">
    <name type="scientific">Caballeronia catudaia</name>
    <dbReference type="NCBI Taxonomy" id="1777136"/>
    <lineage>
        <taxon>Bacteria</taxon>
        <taxon>Pseudomonadati</taxon>
        <taxon>Pseudomonadota</taxon>
        <taxon>Betaproteobacteria</taxon>
        <taxon>Burkholderiales</taxon>
        <taxon>Burkholderiaceae</taxon>
        <taxon>Caballeronia</taxon>
    </lineage>
</organism>
<reference evidence="1" key="1">
    <citation type="submission" date="2016-01" db="EMBL/GenBank/DDBJ databases">
        <authorList>
            <person name="Peeters C."/>
        </authorList>
    </citation>
    <scope>NUCLEOTIDE SEQUENCE [LARGE SCALE GENOMIC DNA]</scope>
    <source>
        <strain evidence="1">LMG 29318</strain>
    </source>
</reference>
<protein>
    <submittedName>
        <fullName evidence="1">Uncharacterized protein</fullName>
    </submittedName>
</protein>